<keyword evidence="3" id="KW-1185">Reference proteome</keyword>
<proteinExistence type="predicted"/>
<dbReference type="Pfam" id="PF01370">
    <property type="entry name" value="Epimerase"/>
    <property type="match status" value="1"/>
</dbReference>
<organism evidence="2 3">
    <name type="scientific">Actinophytocola algeriensis</name>
    <dbReference type="NCBI Taxonomy" id="1768010"/>
    <lineage>
        <taxon>Bacteria</taxon>
        <taxon>Bacillati</taxon>
        <taxon>Actinomycetota</taxon>
        <taxon>Actinomycetes</taxon>
        <taxon>Pseudonocardiales</taxon>
        <taxon>Pseudonocardiaceae</taxon>
    </lineage>
</organism>
<dbReference type="InterPro" id="IPR050177">
    <property type="entry name" value="Lipid_A_modif_metabolic_enz"/>
</dbReference>
<dbReference type="PANTHER" id="PTHR43245">
    <property type="entry name" value="BIFUNCTIONAL POLYMYXIN RESISTANCE PROTEIN ARNA"/>
    <property type="match status" value="1"/>
</dbReference>
<dbReference type="Gene3D" id="3.40.50.720">
    <property type="entry name" value="NAD(P)-binding Rossmann-like Domain"/>
    <property type="match status" value="1"/>
</dbReference>
<comment type="caution">
    <text evidence="2">The sequence shown here is derived from an EMBL/GenBank/DDBJ whole genome shotgun (WGS) entry which is preliminary data.</text>
</comment>
<name>A0A7W7Q055_9PSEU</name>
<dbReference type="RefSeq" id="WP_184808774.1">
    <property type="nucleotide sequence ID" value="NZ_JACHJQ010000001.1"/>
</dbReference>
<evidence type="ECO:0000313" key="3">
    <source>
        <dbReference type="Proteomes" id="UP000520767"/>
    </source>
</evidence>
<protein>
    <submittedName>
        <fullName evidence="2">Nucleoside-diphosphate-sugar epimerase</fullName>
    </submittedName>
</protein>
<dbReference type="AlphaFoldDB" id="A0A7W7Q055"/>
<accession>A0A7W7Q055</accession>
<reference evidence="2 3" key="1">
    <citation type="submission" date="2020-08" db="EMBL/GenBank/DDBJ databases">
        <title>Genomic Encyclopedia of Type Strains, Phase III (KMG-III): the genomes of soil and plant-associated and newly described type strains.</title>
        <authorList>
            <person name="Whitman W."/>
        </authorList>
    </citation>
    <scope>NUCLEOTIDE SEQUENCE [LARGE SCALE GENOMIC DNA]</scope>
    <source>
        <strain evidence="2 3">CECT 8960</strain>
    </source>
</reference>
<sequence>MTRVVVLGGTGHIGGYLVPRLVAAGHEVTVLTRGKATPYRQDGAWSAVTTVVADRDAEEAAGTFGARVRDLGPDVVIDLICFTLASARHLVEALTGRVQHFLHCGTIWIHGPSVEVPTTEEAPRRPFGEYGVRKAEIEAYLLDQARRHGFPATLLHPGHISGPGWVPVNPAGNLDLDVYRRLAEGEEVALPNLGLETLHHVHADDVAQSFTAAMARRSVAVGESFHVVSPAALTLRGFAERVAGWYGREADLAFLPWEWWRETVTPAAADLTWDHIAHSPNSSIAKARRLLGYRPRYSSLEAVREALEWLAAHDRVPKMM</sequence>
<dbReference type="SUPFAM" id="SSF51735">
    <property type="entry name" value="NAD(P)-binding Rossmann-fold domains"/>
    <property type="match status" value="1"/>
</dbReference>
<evidence type="ECO:0000259" key="1">
    <source>
        <dbReference type="Pfam" id="PF01370"/>
    </source>
</evidence>
<dbReference type="Proteomes" id="UP000520767">
    <property type="component" value="Unassembled WGS sequence"/>
</dbReference>
<gene>
    <name evidence="2" type="ORF">FHR82_000746</name>
</gene>
<feature type="domain" description="NAD-dependent epimerase/dehydratase" evidence="1">
    <location>
        <begin position="4"/>
        <end position="225"/>
    </location>
</feature>
<evidence type="ECO:0000313" key="2">
    <source>
        <dbReference type="EMBL" id="MBB4904536.1"/>
    </source>
</evidence>
<dbReference type="InterPro" id="IPR036291">
    <property type="entry name" value="NAD(P)-bd_dom_sf"/>
</dbReference>
<dbReference type="EMBL" id="JACHJQ010000001">
    <property type="protein sequence ID" value="MBB4904536.1"/>
    <property type="molecule type" value="Genomic_DNA"/>
</dbReference>
<dbReference type="InterPro" id="IPR001509">
    <property type="entry name" value="Epimerase_deHydtase"/>
</dbReference>